<dbReference type="InterPro" id="IPR027417">
    <property type="entry name" value="P-loop_NTPase"/>
</dbReference>
<proteinExistence type="predicted"/>
<dbReference type="GeneID" id="19200002"/>
<evidence type="ECO:0000313" key="2">
    <source>
        <dbReference type="EMBL" id="EIW78945.1"/>
    </source>
</evidence>
<dbReference type="GO" id="GO:0005525">
    <property type="term" value="F:GTP binding"/>
    <property type="evidence" value="ECO:0007669"/>
    <property type="project" value="InterPro"/>
</dbReference>
<dbReference type="Gene3D" id="3.40.50.300">
    <property type="entry name" value="P-loop containing nucleotide triphosphate hydrolases"/>
    <property type="match status" value="1"/>
</dbReference>
<dbReference type="Pfam" id="PF01926">
    <property type="entry name" value="MMR_HSR1"/>
    <property type="match status" value="1"/>
</dbReference>
<dbReference type="OrthoDB" id="391988at2759"/>
<evidence type="ECO:0000259" key="1">
    <source>
        <dbReference type="Pfam" id="PF01926"/>
    </source>
</evidence>
<dbReference type="SUPFAM" id="SSF52540">
    <property type="entry name" value="P-loop containing nucleoside triphosphate hydrolases"/>
    <property type="match status" value="1"/>
</dbReference>
<sequence>MRLFSFSNSVIQSPGLLYSTLHPISQRGLGRNYSKAPSIIKAFGDAREASLVGVASQVGALPNLHGLPEVSFVPHRVRRANAGKSTLLNAVIGRRNLLFTSKKAGRTQTLNFFRVGGDPGRLVVVDSPGYGARGRPEWGAVFDDYIRNRNELRRVFILLNAKQGLTDVDAAMLEQLGTSIASRSTDSDSYGSAKRSSTPVSIQPIITKCDSLGANGRARVEAIAADVREAAPPECLVISPPIVTACQTERGLPPFGIDAVRQSILEACMGISGR</sequence>
<dbReference type="InterPro" id="IPR052279">
    <property type="entry name" value="EngB_GTPase"/>
</dbReference>
<dbReference type="Proteomes" id="UP000053558">
    <property type="component" value="Unassembled WGS sequence"/>
</dbReference>
<dbReference type="OMA" id="WGALFDH"/>
<dbReference type="InterPro" id="IPR006073">
    <property type="entry name" value="GTP-bd"/>
</dbReference>
<reference evidence="3" key="1">
    <citation type="journal article" date="2012" name="Science">
        <title>The Paleozoic origin of enzymatic lignin decomposition reconstructed from 31 fungal genomes.</title>
        <authorList>
            <person name="Floudas D."/>
            <person name="Binder M."/>
            <person name="Riley R."/>
            <person name="Barry K."/>
            <person name="Blanchette R.A."/>
            <person name="Henrissat B."/>
            <person name="Martinez A.T."/>
            <person name="Otillar R."/>
            <person name="Spatafora J.W."/>
            <person name="Yadav J.S."/>
            <person name="Aerts A."/>
            <person name="Benoit I."/>
            <person name="Boyd A."/>
            <person name="Carlson A."/>
            <person name="Copeland A."/>
            <person name="Coutinho P.M."/>
            <person name="de Vries R.P."/>
            <person name="Ferreira P."/>
            <person name="Findley K."/>
            <person name="Foster B."/>
            <person name="Gaskell J."/>
            <person name="Glotzer D."/>
            <person name="Gorecki P."/>
            <person name="Heitman J."/>
            <person name="Hesse C."/>
            <person name="Hori C."/>
            <person name="Igarashi K."/>
            <person name="Jurgens J.A."/>
            <person name="Kallen N."/>
            <person name="Kersten P."/>
            <person name="Kohler A."/>
            <person name="Kuees U."/>
            <person name="Kumar T.K.A."/>
            <person name="Kuo A."/>
            <person name="LaButti K."/>
            <person name="Larrondo L.F."/>
            <person name="Lindquist E."/>
            <person name="Ling A."/>
            <person name="Lombard V."/>
            <person name="Lucas S."/>
            <person name="Lundell T."/>
            <person name="Martin R."/>
            <person name="McLaughlin D.J."/>
            <person name="Morgenstern I."/>
            <person name="Morin E."/>
            <person name="Murat C."/>
            <person name="Nagy L.G."/>
            <person name="Nolan M."/>
            <person name="Ohm R.A."/>
            <person name="Patyshakuliyeva A."/>
            <person name="Rokas A."/>
            <person name="Ruiz-Duenas F.J."/>
            <person name="Sabat G."/>
            <person name="Salamov A."/>
            <person name="Samejima M."/>
            <person name="Schmutz J."/>
            <person name="Slot J.C."/>
            <person name="St John F."/>
            <person name="Stenlid J."/>
            <person name="Sun H."/>
            <person name="Sun S."/>
            <person name="Syed K."/>
            <person name="Tsang A."/>
            <person name="Wiebenga A."/>
            <person name="Young D."/>
            <person name="Pisabarro A."/>
            <person name="Eastwood D.C."/>
            <person name="Martin F."/>
            <person name="Cullen D."/>
            <person name="Grigoriev I.V."/>
            <person name="Hibbett D.S."/>
        </authorList>
    </citation>
    <scope>NUCLEOTIDE SEQUENCE [LARGE SCALE GENOMIC DNA]</scope>
    <source>
        <strain evidence="3">RWD-64-598 SS2</strain>
    </source>
</reference>
<organism evidence="2 3">
    <name type="scientific">Coniophora puteana (strain RWD-64-598)</name>
    <name type="common">Brown rot fungus</name>
    <dbReference type="NCBI Taxonomy" id="741705"/>
    <lineage>
        <taxon>Eukaryota</taxon>
        <taxon>Fungi</taxon>
        <taxon>Dikarya</taxon>
        <taxon>Basidiomycota</taxon>
        <taxon>Agaricomycotina</taxon>
        <taxon>Agaricomycetes</taxon>
        <taxon>Agaricomycetidae</taxon>
        <taxon>Boletales</taxon>
        <taxon>Coniophorineae</taxon>
        <taxon>Coniophoraceae</taxon>
        <taxon>Coniophora</taxon>
    </lineage>
</organism>
<keyword evidence="3" id="KW-1185">Reference proteome</keyword>
<gene>
    <name evidence="2" type="ORF">CONPUDRAFT_126699</name>
</gene>
<name>A0A5M3MJW0_CONPW</name>
<dbReference type="AlphaFoldDB" id="A0A5M3MJW0"/>
<dbReference type="RefSeq" id="XP_007770695.1">
    <property type="nucleotide sequence ID" value="XM_007772505.1"/>
</dbReference>
<dbReference type="KEGG" id="cput:CONPUDRAFT_126699"/>
<accession>A0A5M3MJW0</accession>
<comment type="caution">
    <text evidence="2">The sequence shown here is derived from an EMBL/GenBank/DDBJ whole genome shotgun (WGS) entry which is preliminary data.</text>
</comment>
<dbReference type="GO" id="GO:0005739">
    <property type="term" value="C:mitochondrion"/>
    <property type="evidence" value="ECO:0007669"/>
    <property type="project" value="TreeGrafter"/>
</dbReference>
<feature type="domain" description="G" evidence="1">
    <location>
        <begin position="79"/>
        <end position="176"/>
    </location>
</feature>
<dbReference type="PANTHER" id="PTHR46498:SF1">
    <property type="entry name" value="GTP-BINDING PROTEIN 8"/>
    <property type="match status" value="1"/>
</dbReference>
<evidence type="ECO:0000313" key="3">
    <source>
        <dbReference type="Proteomes" id="UP000053558"/>
    </source>
</evidence>
<dbReference type="PANTHER" id="PTHR46498">
    <property type="entry name" value="GTP-BINDING PROTEIN 8"/>
    <property type="match status" value="1"/>
</dbReference>
<protein>
    <recommendedName>
        <fullName evidence="1">G domain-containing protein</fullName>
    </recommendedName>
</protein>
<dbReference type="EMBL" id="JH711581">
    <property type="protein sequence ID" value="EIW78945.1"/>
    <property type="molecule type" value="Genomic_DNA"/>
</dbReference>